<dbReference type="RefSeq" id="WP_231948974.1">
    <property type="nucleotide sequence ID" value="NZ_LT796768.1"/>
</dbReference>
<sequence length="173" mass="17987">MIRRFVVVPPVPALLPRYASLEDPVADLRVSAVAAVRAIVTGAESVAVVGDDPFAESVARALLDAAGFAGTVAADAEVLLVMANGSAKRSEKAPGHFDERALDFDDTVDLALRSGDGARLAALDGGLGADLWASGIETLAKLGNELDGSWQVSVPYADAPHGVLWWVAAWLRA</sequence>
<proteinExistence type="predicted"/>
<dbReference type="Proteomes" id="UP000191040">
    <property type="component" value="Chromosome I"/>
</dbReference>
<dbReference type="Gene3D" id="3.40.830.10">
    <property type="entry name" value="LigB-like"/>
    <property type="match status" value="1"/>
</dbReference>
<evidence type="ECO:0000313" key="2">
    <source>
        <dbReference type="Proteomes" id="UP000191040"/>
    </source>
</evidence>
<reference evidence="2" key="1">
    <citation type="submission" date="2017-02" db="EMBL/GenBank/DDBJ databases">
        <authorList>
            <person name="Varghese N."/>
            <person name="Submissions S."/>
        </authorList>
    </citation>
    <scope>NUCLEOTIDE SEQUENCE [LARGE SCALE GENOMIC DNA]</scope>
    <source>
        <strain evidence="2">9H-4</strain>
    </source>
</reference>
<evidence type="ECO:0000313" key="1">
    <source>
        <dbReference type="EMBL" id="SKB05678.1"/>
    </source>
</evidence>
<name>A0A1T4YVS4_9ACTN</name>
<dbReference type="STRING" id="1736691.SAMN06295964_1027"/>
<organism evidence="1 2">
    <name type="scientific">Aeromicrobium choanae</name>
    <dbReference type="NCBI Taxonomy" id="1736691"/>
    <lineage>
        <taxon>Bacteria</taxon>
        <taxon>Bacillati</taxon>
        <taxon>Actinomycetota</taxon>
        <taxon>Actinomycetes</taxon>
        <taxon>Propionibacteriales</taxon>
        <taxon>Nocardioidaceae</taxon>
        <taxon>Aeromicrobium</taxon>
    </lineage>
</organism>
<dbReference type="EMBL" id="LT796768">
    <property type="protein sequence ID" value="SKB05678.1"/>
    <property type="molecule type" value="Genomic_DNA"/>
</dbReference>
<accession>A0A1T4YVS4</accession>
<dbReference type="AlphaFoldDB" id="A0A1T4YVS4"/>
<keyword evidence="2" id="KW-1185">Reference proteome</keyword>
<protein>
    <submittedName>
        <fullName evidence="1">Uncharacterized protein</fullName>
    </submittedName>
</protein>
<gene>
    <name evidence="1" type="ORF">SAMN06295964_1027</name>
</gene>